<accession>A0A7C2Z2R6</accession>
<dbReference type="RefSeq" id="WP_272985283.1">
    <property type="nucleotide sequence ID" value="NZ_DSFH01000041.1"/>
</dbReference>
<keyword evidence="3" id="KW-0819">tRNA processing</keyword>
<dbReference type="GO" id="GO:0031119">
    <property type="term" value="P:tRNA pseudouridine synthesis"/>
    <property type="evidence" value="ECO:0007669"/>
    <property type="project" value="TreeGrafter"/>
</dbReference>
<dbReference type="Pfam" id="PF21238">
    <property type="entry name" value="Pus10_C"/>
    <property type="match status" value="1"/>
</dbReference>
<protein>
    <recommendedName>
        <fullName evidence="2">tRNA pseudouridine(55) synthase</fullName>
        <ecNumber evidence="2">5.4.99.25</ecNumber>
    </recommendedName>
</protein>
<dbReference type="PANTHER" id="PTHR21568">
    <property type="entry name" value="TRNA PSEUDOURIDINE SYNTHASE PUS10"/>
    <property type="match status" value="1"/>
</dbReference>
<evidence type="ECO:0000259" key="5">
    <source>
        <dbReference type="Pfam" id="PF21238"/>
    </source>
</evidence>
<evidence type="ECO:0000256" key="4">
    <source>
        <dbReference type="ARBA" id="ARBA00023235"/>
    </source>
</evidence>
<dbReference type="InterPro" id="IPR020103">
    <property type="entry name" value="PsdUridine_synth_cat_dom_sf"/>
</dbReference>
<dbReference type="InterPro" id="IPR039894">
    <property type="entry name" value="Pus10-like"/>
</dbReference>
<evidence type="ECO:0000256" key="2">
    <source>
        <dbReference type="ARBA" id="ARBA00012787"/>
    </source>
</evidence>
<proteinExistence type="inferred from homology"/>
<dbReference type="GO" id="GO:0160148">
    <property type="term" value="F:tRNA pseudouridine(55) synthase activity"/>
    <property type="evidence" value="ECO:0007669"/>
    <property type="project" value="UniProtKB-EC"/>
</dbReference>
<dbReference type="InterPro" id="IPR055174">
    <property type="entry name" value="Pus10_THUMP_arc"/>
</dbReference>
<organism evidence="7">
    <name type="scientific">Fervidicoccus fontis</name>
    <dbReference type="NCBI Taxonomy" id="683846"/>
    <lineage>
        <taxon>Archaea</taxon>
        <taxon>Thermoproteota</taxon>
        <taxon>Thermoprotei</taxon>
        <taxon>Fervidicoccales</taxon>
        <taxon>Fervidicoccaceae</taxon>
        <taxon>Fervidicoccus</taxon>
    </lineage>
</organism>
<dbReference type="Gene3D" id="3.30.70.3190">
    <property type="match status" value="1"/>
</dbReference>
<keyword evidence="4 7" id="KW-0413">Isomerase</keyword>
<evidence type="ECO:0000256" key="3">
    <source>
        <dbReference type="ARBA" id="ARBA00022694"/>
    </source>
</evidence>
<sequence length="422" mass="47857">MENEVLSKAISIMEKYPLCDSCLGRMFSSFLKGFTNEERGKAIKIAIAMELIKKLKSGEEEARKKLEAISQSLGPEFDKTLEEVNIKRRTGECYLCGGKLKKWVSLYKEAVPILKKKSVESFVVGITGSKEIETKEDELLREFSIDTAESIKSELRREVGKLITSSTGIDASFTDPGAVIYIDLKSENLRVKVMPLFIKGRYIKAGRNISQVEWFDDDKKQQLSVKGMLSVLSEFYGGEVLLHASGREDVDVRMLGWGRPMVVEIKDPRTRRVPLSYISWLVNKNPYGIFILEEKGKRKDVREIKELDSKKRKIYRIVVAGDVPLNEKDADTIVRELKGKVIEQRTPTRVLVRRKDVARRKKVYDISLHAFSGVLIGLIETDGGLYIKELISGDNGRTKPNFSEILGKSVQCIELDVVKVVW</sequence>
<dbReference type="PANTHER" id="PTHR21568:SF0">
    <property type="entry name" value="TRNA PSEUDOURIDINE SYNTHASE PUS10"/>
    <property type="match status" value="1"/>
</dbReference>
<dbReference type="AlphaFoldDB" id="A0A7C2Z2R6"/>
<dbReference type="GO" id="GO:0003723">
    <property type="term" value="F:RNA binding"/>
    <property type="evidence" value="ECO:0007669"/>
    <property type="project" value="InterPro"/>
</dbReference>
<name>A0A7C2Z2R6_9CREN</name>
<dbReference type="EC" id="5.4.99.25" evidence="2"/>
<dbReference type="Gene3D" id="3.30.70.2510">
    <property type="match status" value="1"/>
</dbReference>
<comment type="caution">
    <text evidence="7">The sequence shown here is derived from an EMBL/GenBank/DDBJ whole genome shotgun (WGS) entry which is preliminary data.</text>
</comment>
<dbReference type="SUPFAM" id="SSF55120">
    <property type="entry name" value="Pseudouridine synthase"/>
    <property type="match status" value="1"/>
</dbReference>
<feature type="domain" description="Pus10 THUMP" evidence="6">
    <location>
        <begin position="109"/>
        <end position="183"/>
    </location>
</feature>
<dbReference type="EMBL" id="DSFH01000041">
    <property type="protein sequence ID" value="HEW63957.1"/>
    <property type="molecule type" value="Genomic_DNA"/>
</dbReference>
<evidence type="ECO:0000256" key="1">
    <source>
        <dbReference type="ARBA" id="ARBA00009652"/>
    </source>
</evidence>
<comment type="similarity">
    <text evidence="1">Belongs to the pseudouridine synthase Pus10 family.</text>
</comment>
<evidence type="ECO:0000259" key="6">
    <source>
        <dbReference type="Pfam" id="PF22023"/>
    </source>
</evidence>
<dbReference type="NCBIfam" id="TIGR01213">
    <property type="entry name" value="pseudo_Pus10arc"/>
    <property type="match status" value="1"/>
</dbReference>
<dbReference type="Pfam" id="PF22023">
    <property type="entry name" value="Pus10_THUMP_arc"/>
    <property type="match status" value="1"/>
</dbReference>
<gene>
    <name evidence="7" type="ORF">ENO39_02735</name>
</gene>
<dbReference type="InterPro" id="IPR048741">
    <property type="entry name" value="Pus10-like_C"/>
</dbReference>
<dbReference type="Proteomes" id="UP000886076">
    <property type="component" value="Unassembled WGS sequence"/>
</dbReference>
<feature type="domain" description="Pus10-like C-terminal" evidence="5">
    <location>
        <begin position="197"/>
        <end position="420"/>
    </location>
</feature>
<reference evidence="7" key="1">
    <citation type="journal article" date="2020" name="mSystems">
        <title>Genome- and Community-Level Interaction Insights into Carbon Utilization and Element Cycling Functions of Hydrothermarchaeota in Hydrothermal Sediment.</title>
        <authorList>
            <person name="Zhou Z."/>
            <person name="Liu Y."/>
            <person name="Xu W."/>
            <person name="Pan J."/>
            <person name="Luo Z.H."/>
            <person name="Li M."/>
        </authorList>
    </citation>
    <scope>NUCLEOTIDE SEQUENCE [LARGE SCALE GENOMIC DNA]</scope>
    <source>
        <strain evidence="7">SpSt-1261</strain>
    </source>
</reference>
<evidence type="ECO:0000313" key="7">
    <source>
        <dbReference type="EMBL" id="HEW63957.1"/>
    </source>
</evidence>